<evidence type="ECO:0000313" key="1">
    <source>
        <dbReference type="EMBL" id="CAF1641446.1"/>
    </source>
</evidence>
<organism evidence="2 3">
    <name type="scientific">Didymodactylos carnosus</name>
    <dbReference type="NCBI Taxonomy" id="1234261"/>
    <lineage>
        <taxon>Eukaryota</taxon>
        <taxon>Metazoa</taxon>
        <taxon>Spiralia</taxon>
        <taxon>Gnathifera</taxon>
        <taxon>Rotifera</taxon>
        <taxon>Eurotatoria</taxon>
        <taxon>Bdelloidea</taxon>
        <taxon>Philodinida</taxon>
        <taxon>Philodinidae</taxon>
        <taxon>Didymodactylos</taxon>
    </lineage>
</organism>
<evidence type="ECO:0000313" key="3">
    <source>
        <dbReference type="Proteomes" id="UP000682733"/>
    </source>
</evidence>
<feature type="non-terminal residue" evidence="2">
    <location>
        <position position="1"/>
    </location>
</feature>
<evidence type="ECO:0000313" key="2">
    <source>
        <dbReference type="EMBL" id="CAF4478359.1"/>
    </source>
</evidence>
<dbReference type="Proteomes" id="UP000677228">
    <property type="component" value="Unassembled WGS sequence"/>
</dbReference>
<comment type="caution">
    <text evidence="2">The sequence shown here is derived from an EMBL/GenBank/DDBJ whole genome shotgun (WGS) entry which is preliminary data.</text>
</comment>
<gene>
    <name evidence="1" type="ORF">OVA965_LOCUS44311</name>
    <name evidence="2" type="ORF">TMI583_LOCUS47043</name>
</gene>
<proteinExistence type="predicted"/>
<dbReference type="Proteomes" id="UP000682733">
    <property type="component" value="Unassembled WGS sequence"/>
</dbReference>
<dbReference type="AlphaFoldDB" id="A0A8S2X653"/>
<dbReference type="EMBL" id="CAJNOK010062573">
    <property type="protein sequence ID" value="CAF1641446.1"/>
    <property type="molecule type" value="Genomic_DNA"/>
</dbReference>
<reference evidence="2" key="1">
    <citation type="submission" date="2021-02" db="EMBL/GenBank/DDBJ databases">
        <authorList>
            <person name="Nowell W R."/>
        </authorList>
    </citation>
    <scope>NUCLEOTIDE SEQUENCE</scope>
</reference>
<sequence length="125" mass="15026">NDADHLLKQINNNIKKKIDYIQYELENEPYGYLTGLCCLDHISELMNTSTTMMNQNEDGDENENVDDNRRFTKWFLNKKYLNKLYNKPIDYWHNLIKTYLIEWDNNRRTAILLKPSTELLHQIQG</sequence>
<protein>
    <submittedName>
        <fullName evidence="2">Uncharacterized protein</fullName>
    </submittedName>
</protein>
<name>A0A8S2X653_9BILA</name>
<dbReference type="EMBL" id="CAJOBA010089538">
    <property type="protein sequence ID" value="CAF4478359.1"/>
    <property type="molecule type" value="Genomic_DNA"/>
</dbReference>
<accession>A0A8S2X653</accession>